<feature type="region of interest" description="Disordered" evidence="4">
    <location>
        <begin position="1"/>
        <end position="47"/>
    </location>
</feature>
<keyword evidence="6" id="KW-1185">Reference proteome</keyword>
<protein>
    <recommendedName>
        <fullName evidence="7">Exocyst component Exo84 C-terminal domain-containing protein</fullName>
    </recommendedName>
</protein>
<name>A0A8T0RG86_PANVG</name>
<evidence type="ECO:0000313" key="6">
    <source>
        <dbReference type="Proteomes" id="UP000823388"/>
    </source>
</evidence>
<dbReference type="EMBL" id="CM029047">
    <property type="protein sequence ID" value="KAG2584977.1"/>
    <property type="molecule type" value="Genomic_DNA"/>
</dbReference>
<proteinExistence type="inferred from homology"/>
<feature type="compositionally biased region" description="Low complexity" evidence="4">
    <location>
        <begin position="718"/>
        <end position="742"/>
    </location>
</feature>
<dbReference type="InterPro" id="IPR016159">
    <property type="entry name" value="Cullin_repeat-like_dom_sf"/>
</dbReference>
<dbReference type="GO" id="GO:0006887">
    <property type="term" value="P:exocytosis"/>
    <property type="evidence" value="ECO:0007669"/>
    <property type="project" value="UniProtKB-KW"/>
</dbReference>
<evidence type="ECO:0000256" key="2">
    <source>
        <dbReference type="ARBA" id="ARBA00022448"/>
    </source>
</evidence>
<comment type="similarity">
    <text evidence="1">Belongs to the EXO84 family.</text>
</comment>
<feature type="compositionally biased region" description="Basic residues" evidence="4">
    <location>
        <begin position="1"/>
        <end position="10"/>
    </location>
</feature>
<dbReference type="GO" id="GO:0000145">
    <property type="term" value="C:exocyst"/>
    <property type="evidence" value="ECO:0007669"/>
    <property type="project" value="InterPro"/>
</dbReference>
<accession>A0A8T0RG86</accession>
<dbReference type="AlphaFoldDB" id="A0A8T0RG86"/>
<dbReference type="Proteomes" id="UP000823388">
    <property type="component" value="Chromosome 6K"/>
</dbReference>
<organism evidence="5 6">
    <name type="scientific">Panicum virgatum</name>
    <name type="common">Blackwell switchgrass</name>
    <dbReference type="NCBI Taxonomy" id="38727"/>
    <lineage>
        <taxon>Eukaryota</taxon>
        <taxon>Viridiplantae</taxon>
        <taxon>Streptophyta</taxon>
        <taxon>Embryophyta</taxon>
        <taxon>Tracheophyta</taxon>
        <taxon>Spermatophyta</taxon>
        <taxon>Magnoliopsida</taxon>
        <taxon>Liliopsida</taxon>
        <taxon>Poales</taxon>
        <taxon>Poaceae</taxon>
        <taxon>PACMAD clade</taxon>
        <taxon>Panicoideae</taxon>
        <taxon>Panicodae</taxon>
        <taxon>Paniceae</taxon>
        <taxon>Panicinae</taxon>
        <taxon>Panicum</taxon>
        <taxon>Panicum sect. Hiantes</taxon>
    </lineage>
</organism>
<dbReference type="PANTHER" id="PTHR21426">
    <property type="entry name" value="EXOCYST COMPLEX COMPONENT 8"/>
    <property type="match status" value="1"/>
</dbReference>
<reference evidence="5" key="1">
    <citation type="submission" date="2020-05" db="EMBL/GenBank/DDBJ databases">
        <title>WGS assembly of Panicum virgatum.</title>
        <authorList>
            <person name="Lovell J.T."/>
            <person name="Jenkins J."/>
            <person name="Shu S."/>
            <person name="Juenger T.E."/>
            <person name="Schmutz J."/>
        </authorList>
    </citation>
    <scope>NUCLEOTIDE SEQUENCE</scope>
    <source>
        <strain evidence="5">AP13</strain>
    </source>
</reference>
<evidence type="ECO:0000256" key="1">
    <source>
        <dbReference type="ARBA" id="ARBA00007210"/>
    </source>
</evidence>
<feature type="compositionally biased region" description="Acidic residues" evidence="4">
    <location>
        <begin position="14"/>
        <end position="23"/>
    </location>
</feature>
<dbReference type="GO" id="GO:0006893">
    <property type="term" value="P:Golgi to plasma membrane transport"/>
    <property type="evidence" value="ECO:0007669"/>
    <property type="project" value="TreeGrafter"/>
</dbReference>
<dbReference type="SUPFAM" id="SSF74788">
    <property type="entry name" value="Cullin repeat-like"/>
    <property type="match status" value="1"/>
</dbReference>
<comment type="caution">
    <text evidence="5">The sequence shown here is derived from an EMBL/GenBank/DDBJ whole genome shotgun (WGS) entry which is preliminary data.</text>
</comment>
<dbReference type="InterPro" id="IPR033961">
    <property type="entry name" value="Exo84"/>
</dbReference>
<sequence length="742" mass="80268">MASLRRHRRGGIAEAEDYDDGDDGSSGTAPDIDTATEQEEEDQEEEEEDHYLLHHLGLHSMTAKGIQHLCSELLEIKKASEQDFRANVYLSYLSFMRMLQEAGDLDKDVQRLKHQVIARRRMIQHVSSNCCLLLAAGSGAGGGSSKDEEADTKALELLMRRQQGGGCGIAGDAAALSARKARVADRLASVAGNLRTPWPELLKALSGLCRLGDPERANHLLFSSYRAIPSQQAAAAGDCWYIKDLARTVFFSIADASRCFVALHGHPSPHTPQLVRWARVEMEDFGAAFSEYVRSSSTPPQVVDVGQSLGLVSYSSSPLLRALCIASQQDVGGLMAPCIREALAAYGRHLKEVVRLLHHRHRYCLLTASGRKFVTLVQEVVDGVACPLQSLGLGMDGDAAQLVADLFREYVRSILDLLLLEEEDIPSFPNKKEDDKQRYMRQLSVLVNCSTLVSLLPTMAWTASAQRQVGSLIKEAAGQVWSCFCQQFIRGTMAMADEASLSAGTPPPAAAPPPPPPPPEKNELMPSLAFQVVLLRVRWLKDAYGGILSGEDGTMKELLQELMEALISWLSSNPPESWIGHGAQAQLDIHFLLEIARLGGFDITASAQELLRRAAAENGVEGWAADAARHAVHQVLLLLQQNIPASLNEGGGGEAAAAAAEDATEEFESDDMASSRDSAAAHQGGEDAKSSDEFLTVGVGCDDSDSRRRRQATPPVPVTAAAPSSRGRSSKKAAAGSRPRWQ</sequence>
<evidence type="ECO:0000256" key="4">
    <source>
        <dbReference type="SAM" id="MobiDB-lite"/>
    </source>
</evidence>
<feature type="compositionally biased region" description="Acidic residues" evidence="4">
    <location>
        <begin position="662"/>
        <end position="671"/>
    </location>
</feature>
<dbReference type="PANTHER" id="PTHR21426:SF13">
    <property type="entry name" value="OS08G0566700 PROTEIN"/>
    <property type="match status" value="1"/>
</dbReference>
<feature type="region of interest" description="Disordered" evidence="4">
    <location>
        <begin position="649"/>
        <end position="742"/>
    </location>
</feature>
<evidence type="ECO:0008006" key="7">
    <source>
        <dbReference type="Google" id="ProtNLM"/>
    </source>
</evidence>
<dbReference type="GO" id="GO:0008104">
    <property type="term" value="P:intracellular protein localization"/>
    <property type="evidence" value="ECO:0007669"/>
    <property type="project" value="TreeGrafter"/>
</dbReference>
<feature type="region of interest" description="Disordered" evidence="4">
    <location>
        <begin position="500"/>
        <end position="523"/>
    </location>
</feature>
<feature type="compositionally biased region" description="Pro residues" evidence="4">
    <location>
        <begin position="505"/>
        <end position="519"/>
    </location>
</feature>
<feature type="compositionally biased region" description="Acidic residues" evidence="4">
    <location>
        <begin position="34"/>
        <end position="47"/>
    </location>
</feature>
<evidence type="ECO:0000313" key="5">
    <source>
        <dbReference type="EMBL" id="KAG2584977.1"/>
    </source>
</evidence>
<keyword evidence="3" id="KW-0268">Exocytosis</keyword>
<gene>
    <name evidence="5" type="ORF">PVAP13_6KG416600</name>
</gene>
<keyword evidence="2" id="KW-0813">Transport</keyword>
<evidence type="ECO:0000256" key="3">
    <source>
        <dbReference type="ARBA" id="ARBA00022483"/>
    </source>
</evidence>